<name>A0A0A9AJ53_ARUDO</name>
<evidence type="ECO:0000313" key="1">
    <source>
        <dbReference type="EMBL" id="JAD51171.1"/>
    </source>
</evidence>
<reference evidence="1" key="1">
    <citation type="submission" date="2014-09" db="EMBL/GenBank/DDBJ databases">
        <authorList>
            <person name="Magalhaes I.L.F."/>
            <person name="Oliveira U."/>
            <person name="Santos F.R."/>
            <person name="Vidigal T.H.D.A."/>
            <person name="Brescovit A.D."/>
            <person name="Santos A.J."/>
        </authorList>
    </citation>
    <scope>NUCLEOTIDE SEQUENCE</scope>
    <source>
        <tissue evidence="1">Shoot tissue taken approximately 20 cm above the soil surface</tissue>
    </source>
</reference>
<accession>A0A0A9AJ53</accession>
<sequence>METDPFFFSISCPICEFPLVVITQLA</sequence>
<dbReference type="EMBL" id="GBRH01246724">
    <property type="protein sequence ID" value="JAD51171.1"/>
    <property type="molecule type" value="Transcribed_RNA"/>
</dbReference>
<organism evidence="1">
    <name type="scientific">Arundo donax</name>
    <name type="common">Giant reed</name>
    <name type="synonym">Donax arundinaceus</name>
    <dbReference type="NCBI Taxonomy" id="35708"/>
    <lineage>
        <taxon>Eukaryota</taxon>
        <taxon>Viridiplantae</taxon>
        <taxon>Streptophyta</taxon>
        <taxon>Embryophyta</taxon>
        <taxon>Tracheophyta</taxon>
        <taxon>Spermatophyta</taxon>
        <taxon>Magnoliopsida</taxon>
        <taxon>Liliopsida</taxon>
        <taxon>Poales</taxon>
        <taxon>Poaceae</taxon>
        <taxon>PACMAD clade</taxon>
        <taxon>Arundinoideae</taxon>
        <taxon>Arundineae</taxon>
        <taxon>Arundo</taxon>
    </lineage>
</organism>
<protein>
    <submittedName>
        <fullName evidence="1">Uncharacterized protein</fullName>
    </submittedName>
</protein>
<dbReference type="AlphaFoldDB" id="A0A0A9AJ53"/>
<reference evidence="1" key="2">
    <citation type="journal article" date="2015" name="Data Brief">
        <title>Shoot transcriptome of the giant reed, Arundo donax.</title>
        <authorList>
            <person name="Barrero R.A."/>
            <person name="Guerrero F.D."/>
            <person name="Moolhuijzen P."/>
            <person name="Goolsby J.A."/>
            <person name="Tidwell J."/>
            <person name="Bellgard S.E."/>
            <person name="Bellgard M.I."/>
        </authorList>
    </citation>
    <scope>NUCLEOTIDE SEQUENCE</scope>
    <source>
        <tissue evidence="1">Shoot tissue taken approximately 20 cm above the soil surface</tissue>
    </source>
</reference>
<proteinExistence type="predicted"/>